<proteinExistence type="predicted"/>
<name>A0ACB7S2A6_HYAAI</name>
<accession>A0ACB7S2A6</accession>
<dbReference type="Proteomes" id="UP000821845">
    <property type="component" value="Chromosome 6"/>
</dbReference>
<protein>
    <submittedName>
        <fullName evidence="1">Uncharacterized protein</fullName>
    </submittedName>
</protein>
<sequence length="527" mass="58490">MLSGGQRQRVCIARALYSRSDIYLLDDPTSSQDESVKQKIVEEILGQDGILSGKGFLDVCVAYFKYSGACAVLALICFLMSGAFLACQLLCIKSLVRVEHRRNQRRPGHQPGYTPVASGLLPWRRLGSGILLACATRHRSIYLHKEMLKKIVKSPLSFFDATPRGRILNRFTVDLEMNDVRIFMAFKQLQQNLFLLLGRLAVIGTQAPVVFGVACVTERYCLGAAIVGRFYESASLSRVMQHLAETLECLSSIRTFGVVEAFCALYRRLLNRYLEGYHLFTVCYGFSRFLITVGAQIVVLVTAFIVVFAAQGAAVTTASVGVSLLSSFTVPFAMSGIFWVMFWMAQGDVAFKRALEYTELPEEPDPSLWSGTLREILDPECCSTDEELWRVLRSVGLSRFVENSGDGLSLVIDEKGGNLSAGQRQLVSLARALLRGTKILVLDEATSQMDKETDRRVQETLRASFAHCAVITVAHRIDTILDYDRVVVMTEGQVLETGSVQQLLAKRSSAFRNMVLRSGIDPVNRLG</sequence>
<gene>
    <name evidence="1" type="ORF">HPB50_020691</name>
</gene>
<evidence type="ECO:0000313" key="1">
    <source>
        <dbReference type="EMBL" id="KAH6928883.1"/>
    </source>
</evidence>
<dbReference type="EMBL" id="CM023486">
    <property type="protein sequence ID" value="KAH6928883.1"/>
    <property type="molecule type" value="Genomic_DNA"/>
</dbReference>
<comment type="caution">
    <text evidence="1">The sequence shown here is derived from an EMBL/GenBank/DDBJ whole genome shotgun (WGS) entry which is preliminary data.</text>
</comment>
<evidence type="ECO:0000313" key="2">
    <source>
        <dbReference type="Proteomes" id="UP000821845"/>
    </source>
</evidence>
<reference evidence="1" key="1">
    <citation type="submission" date="2020-05" db="EMBL/GenBank/DDBJ databases">
        <title>Large-scale comparative analyses of tick genomes elucidate their genetic diversity and vector capacities.</title>
        <authorList>
            <person name="Jia N."/>
            <person name="Wang J."/>
            <person name="Shi W."/>
            <person name="Du L."/>
            <person name="Sun Y."/>
            <person name="Zhan W."/>
            <person name="Jiang J."/>
            <person name="Wang Q."/>
            <person name="Zhang B."/>
            <person name="Ji P."/>
            <person name="Sakyi L.B."/>
            <person name="Cui X."/>
            <person name="Yuan T."/>
            <person name="Jiang B."/>
            <person name="Yang W."/>
            <person name="Lam T.T.-Y."/>
            <person name="Chang Q."/>
            <person name="Ding S."/>
            <person name="Wang X."/>
            <person name="Zhu J."/>
            <person name="Ruan X."/>
            <person name="Zhao L."/>
            <person name="Wei J."/>
            <person name="Que T."/>
            <person name="Du C."/>
            <person name="Cheng J."/>
            <person name="Dai P."/>
            <person name="Han X."/>
            <person name="Huang E."/>
            <person name="Gao Y."/>
            <person name="Liu J."/>
            <person name="Shao H."/>
            <person name="Ye R."/>
            <person name="Li L."/>
            <person name="Wei W."/>
            <person name="Wang X."/>
            <person name="Wang C."/>
            <person name="Yang T."/>
            <person name="Huo Q."/>
            <person name="Li W."/>
            <person name="Guo W."/>
            <person name="Chen H."/>
            <person name="Zhou L."/>
            <person name="Ni X."/>
            <person name="Tian J."/>
            <person name="Zhou Y."/>
            <person name="Sheng Y."/>
            <person name="Liu T."/>
            <person name="Pan Y."/>
            <person name="Xia L."/>
            <person name="Li J."/>
            <person name="Zhao F."/>
            <person name="Cao W."/>
        </authorList>
    </citation>
    <scope>NUCLEOTIDE SEQUENCE</scope>
    <source>
        <strain evidence="1">Hyas-2018</strain>
    </source>
</reference>
<keyword evidence="2" id="KW-1185">Reference proteome</keyword>
<organism evidence="1 2">
    <name type="scientific">Hyalomma asiaticum</name>
    <name type="common">Tick</name>
    <dbReference type="NCBI Taxonomy" id="266040"/>
    <lineage>
        <taxon>Eukaryota</taxon>
        <taxon>Metazoa</taxon>
        <taxon>Ecdysozoa</taxon>
        <taxon>Arthropoda</taxon>
        <taxon>Chelicerata</taxon>
        <taxon>Arachnida</taxon>
        <taxon>Acari</taxon>
        <taxon>Parasitiformes</taxon>
        <taxon>Ixodida</taxon>
        <taxon>Ixodoidea</taxon>
        <taxon>Ixodidae</taxon>
        <taxon>Hyalomminae</taxon>
        <taxon>Hyalomma</taxon>
    </lineage>
</organism>